<dbReference type="GO" id="GO:0007030">
    <property type="term" value="P:Golgi organization"/>
    <property type="evidence" value="ECO:0007669"/>
    <property type="project" value="TreeGrafter"/>
</dbReference>
<feature type="non-terminal residue" evidence="1">
    <location>
        <position position="125"/>
    </location>
</feature>
<proteinExistence type="predicted"/>
<sequence>ENPYLWNEFADGKLLYQNAELLCAVRANKDKTVREFWRLLAVCHTVMVQEEDHQLVYQAASPDEEALVTAARNFGYVFVARTRDSITVMELGEERVYKVLAMMDFNSIRKRMSVLVRSPEGSIYL</sequence>
<accession>A0A9X9LQ19</accession>
<dbReference type="Gene3D" id="3.40.1110.10">
    <property type="entry name" value="Calcium-transporting ATPase, cytoplasmic domain N"/>
    <property type="match status" value="1"/>
</dbReference>
<keyword evidence="2" id="KW-1185">Reference proteome</keyword>
<name>A0A9X9LQ19_GULGU</name>
<evidence type="ECO:0000313" key="1">
    <source>
        <dbReference type="EMBL" id="VCW78915.1"/>
    </source>
</evidence>
<dbReference type="PANTHER" id="PTHR24092:SF78">
    <property type="entry name" value="PHOSPHOLIPID-TRANSPORTING ATPASE IK"/>
    <property type="match status" value="1"/>
</dbReference>
<dbReference type="GO" id="GO:0005802">
    <property type="term" value="C:trans-Golgi network"/>
    <property type="evidence" value="ECO:0007669"/>
    <property type="project" value="TreeGrafter"/>
</dbReference>
<protein>
    <submittedName>
        <fullName evidence="1">Uncharacterized protein</fullName>
    </submittedName>
</protein>
<organism evidence="1 2">
    <name type="scientific">Gulo gulo</name>
    <name type="common">Wolverine</name>
    <name type="synonym">Gluton</name>
    <dbReference type="NCBI Taxonomy" id="48420"/>
    <lineage>
        <taxon>Eukaryota</taxon>
        <taxon>Metazoa</taxon>
        <taxon>Chordata</taxon>
        <taxon>Craniata</taxon>
        <taxon>Vertebrata</taxon>
        <taxon>Euteleostomi</taxon>
        <taxon>Mammalia</taxon>
        <taxon>Eutheria</taxon>
        <taxon>Laurasiatheria</taxon>
        <taxon>Carnivora</taxon>
        <taxon>Caniformia</taxon>
        <taxon>Musteloidea</taxon>
        <taxon>Mustelidae</taxon>
        <taxon>Guloninae</taxon>
        <taxon>Gulo</taxon>
    </lineage>
</organism>
<dbReference type="GO" id="GO:0000166">
    <property type="term" value="F:nucleotide binding"/>
    <property type="evidence" value="ECO:0007669"/>
    <property type="project" value="InterPro"/>
</dbReference>
<dbReference type="Proteomes" id="UP000269945">
    <property type="component" value="Unassembled WGS sequence"/>
</dbReference>
<reference evidence="1 2" key="1">
    <citation type="submission" date="2018-10" db="EMBL/GenBank/DDBJ databases">
        <authorList>
            <person name="Ekblom R."/>
            <person name="Jareborg N."/>
        </authorList>
    </citation>
    <scope>NUCLEOTIDE SEQUENCE [LARGE SCALE GENOMIC DNA]</scope>
    <source>
        <tissue evidence="1">Muscle</tissue>
    </source>
</reference>
<dbReference type="GO" id="GO:0140326">
    <property type="term" value="F:ATPase-coupled intramembrane lipid transporter activity"/>
    <property type="evidence" value="ECO:0007669"/>
    <property type="project" value="TreeGrafter"/>
</dbReference>
<dbReference type="InterPro" id="IPR023299">
    <property type="entry name" value="ATPase_P-typ_cyto_dom_N"/>
</dbReference>
<dbReference type="GO" id="GO:0005886">
    <property type="term" value="C:plasma membrane"/>
    <property type="evidence" value="ECO:0007669"/>
    <property type="project" value="TreeGrafter"/>
</dbReference>
<dbReference type="SUPFAM" id="SSF81660">
    <property type="entry name" value="Metal cation-transporting ATPase, ATP-binding domain N"/>
    <property type="match status" value="1"/>
</dbReference>
<comment type="caution">
    <text evidence="1">The sequence shown here is derived from an EMBL/GenBank/DDBJ whole genome shotgun (WGS) entry which is preliminary data.</text>
</comment>
<feature type="non-terminal residue" evidence="1">
    <location>
        <position position="1"/>
    </location>
</feature>
<evidence type="ECO:0000313" key="2">
    <source>
        <dbReference type="Proteomes" id="UP000269945"/>
    </source>
</evidence>
<dbReference type="EMBL" id="CYRY02010969">
    <property type="protein sequence ID" value="VCW78915.1"/>
    <property type="molecule type" value="Genomic_DNA"/>
</dbReference>
<gene>
    <name evidence="1" type="ORF">BN2614_LOCUS1</name>
</gene>
<dbReference type="PANTHER" id="PTHR24092">
    <property type="entry name" value="PROBABLE PHOSPHOLIPID-TRANSPORTING ATPASE"/>
    <property type="match status" value="1"/>
</dbReference>
<dbReference type="Pfam" id="PF13246">
    <property type="entry name" value="Cation_ATPase"/>
    <property type="match status" value="1"/>
</dbReference>
<dbReference type="GO" id="GO:0045332">
    <property type="term" value="P:phospholipid translocation"/>
    <property type="evidence" value="ECO:0007669"/>
    <property type="project" value="TreeGrafter"/>
</dbReference>
<dbReference type="AlphaFoldDB" id="A0A9X9LQ19"/>